<dbReference type="AlphaFoldDB" id="A0A0G0LS21"/>
<organism evidence="1 2">
    <name type="scientific">candidate division CPR2 bacterium GW2011_GWC2_39_10</name>
    <dbReference type="NCBI Taxonomy" id="1618345"/>
    <lineage>
        <taxon>Bacteria</taxon>
        <taxon>Bacteria division CPR2</taxon>
    </lineage>
</organism>
<proteinExistence type="predicted"/>
<dbReference type="Proteomes" id="UP000034207">
    <property type="component" value="Unassembled WGS sequence"/>
</dbReference>
<dbReference type="STRING" id="1618345.UT18_C0008G0013"/>
<dbReference type="EMBL" id="LBVV01000008">
    <property type="protein sequence ID" value="KKQ94708.1"/>
    <property type="molecule type" value="Genomic_DNA"/>
</dbReference>
<name>A0A0G0LS21_UNCC2</name>
<gene>
    <name evidence="1" type="ORF">UT18_C0008G0013</name>
</gene>
<comment type="caution">
    <text evidence="1">The sequence shown here is derived from an EMBL/GenBank/DDBJ whole genome shotgun (WGS) entry which is preliminary data.</text>
</comment>
<reference evidence="1 2" key="1">
    <citation type="journal article" date="2015" name="Nature">
        <title>rRNA introns, odd ribosomes, and small enigmatic genomes across a large radiation of phyla.</title>
        <authorList>
            <person name="Brown C.T."/>
            <person name="Hug L.A."/>
            <person name="Thomas B.C."/>
            <person name="Sharon I."/>
            <person name="Castelle C.J."/>
            <person name="Singh A."/>
            <person name="Wilkins M.J."/>
            <person name="Williams K.H."/>
            <person name="Banfield J.F."/>
        </authorList>
    </citation>
    <scope>NUCLEOTIDE SEQUENCE [LARGE SCALE GENOMIC DNA]</scope>
</reference>
<protein>
    <submittedName>
        <fullName evidence="1">Uncharacterized protein</fullName>
    </submittedName>
</protein>
<evidence type="ECO:0000313" key="1">
    <source>
        <dbReference type="EMBL" id="KKQ94708.1"/>
    </source>
</evidence>
<evidence type="ECO:0000313" key="2">
    <source>
        <dbReference type="Proteomes" id="UP000034207"/>
    </source>
</evidence>
<accession>A0A0G0LS21</accession>
<sequence>MFKEEEKGSKANITSVIGAIHVNIENNLEKNRRRCSGVGF</sequence>